<evidence type="ECO:0000313" key="3">
    <source>
        <dbReference type="Proteomes" id="UP001352263"/>
    </source>
</evidence>
<proteinExistence type="predicted"/>
<reference evidence="2 3" key="1">
    <citation type="submission" date="2023-10" db="EMBL/GenBank/DDBJ databases">
        <title>Noviherbaspirillum sp. CPCC 100848 genome assembly.</title>
        <authorList>
            <person name="Li X.Y."/>
            <person name="Fang X.M."/>
        </authorList>
    </citation>
    <scope>NUCLEOTIDE SEQUENCE [LARGE SCALE GENOMIC DNA]</scope>
    <source>
        <strain evidence="2 3">CPCC 100848</strain>
    </source>
</reference>
<dbReference type="RefSeq" id="WP_326505193.1">
    <property type="nucleotide sequence ID" value="NZ_JAWIIV010000003.1"/>
</dbReference>
<comment type="caution">
    <text evidence="2">The sequence shown here is derived from an EMBL/GenBank/DDBJ whole genome shotgun (WGS) entry which is preliminary data.</text>
</comment>
<dbReference type="Gene3D" id="3.40.630.30">
    <property type="match status" value="1"/>
</dbReference>
<feature type="domain" description="N-acetyltransferase" evidence="1">
    <location>
        <begin position="42"/>
        <end position="198"/>
    </location>
</feature>
<dbReference type="Pfam" id="PF00583">
    <property type="entry name" value="Acetyltransf_1"/>
    <property type="match status" value="1"/>
</dbReference>
<dbReference type="SUPFAM" id="SSF55729">
    <property type="entry name" value="Acyl-CoA N-acyltransferases (Nat)"/>
    <property type="match status" value="1"/>
</dbReference>
<dbReference type="InterPro" id="IPR016181">
    <property type="entry name" value="Acyl_CoA_acyltransferase"/>
</dbReference>
<organism evidence="2 3">
    <name type="scientific">Noviherbaspirillum album</name>
    <dbReference type="NCBI Taxonomy" id="3080276"/>
    <lineage>
        <taxon>Bacteria</taxon>
        <taxon>Pseudomonadati</taxon>
        <taxon>Pseudomonadota</taxon>
        <taxon>Betaproteobacteria</taxon>
        <taxon>Burkholderiales</taxon>
        <taxon>Oxalobacteraceae</taxon>
        <taxon>Noviherbaspirillum</taxon>
    </lineage>
</organism>
<sequence>MGNLFPFSLSWKDYLPFGLNNSSSSANRELSDIVRLRDGTAVTLRAVRLDDGERIQDLVRGLSLDSRYQRFFHPLHELSPDMLARFLQDDPTGAITLLATVQQGGEETAIAMAQYVCDPYPVRGEFAVVVADAWQRGGLATRLIQTLICVARAAGIAILQGDVLADNEAMVRLMVNMGFVLDDSEDGAYLLKASKVLEAPDWKCSPLVVLASEAKRKVEGRVGV</sequence>
<protein>
    <submittedName>
        <fullName evidence="2">GNAT family N-acetyltransferase</fullName>
    </submittedName>
</protein>
<gene>
    <name evidence="2" type="ORF">RY831_04815</name>
</gene>
<dbReference type="EMBL" id="JAWIIV010000003">
    <property type="protein sequence ID" value="MEC4718456.1"/>
    <property type="molecule type" value="Genomic_DNA"/>
</dbReference>
<name>A0ABU6J494_9BURK</name>
<dbReference type="PROSITE" id="PS51186">
    <property type="entry name" value="GNAT"/>
    <property type="match status" value="1"/>
</dbReference>
<evidence type="ECO:0000259" key="1">
    <source>
        <dbReference type="PROSITE" id="PS51186"/>
    </source>
</evidence>
<dbReference type="InterPro" id="IPR000182">
    <property type="entry name" value="GNAT_dom"/>
</dbReference>
<keyword evidence="3" id="KW-1185">Reference proteome</keyword>
<evidence type="ECO:0000313" key="2">
    <source>
        <dbReference type="EMBL" id="MEC4718456.1"/>
    </source>
</evidence>
<accession>A0ABU6J494</accession>
<dbReference type="Proteomes" id="UP001352263">
    <property type="component" value="Unassembled WGS sequence"/>
</dbReference>